<proteinExistence type="inferred from homology"/>
<dbReference type="InterPro" id="IPR050903">
    <property type="entry name" value="Bact_Chemotaxis_MeTrfase"/>
</dbReference>
<dbReference type="GO" id="GO:0016301">
    <property type="term" value="F:kinase activity"/>
    <property type="evidence" value="ECO:0007669"/>
    <property type="project" value="UniProtKB-KW"/>
</dbReference>
<organism evidence="14 15">
    <name type="scientific">Thermoflexibacter ruber</name>
    <dbReference type="NCBI Taxonomy" id="1003"/>
    <lineage>
        <taxon>Bacteria</taxon>
        <taxon>Pseudomonadati</taxon>
        <taxon>Bacteroidota</taxon>
        <taxon>Cytophagia</taxon>
        <taxon>Cytophagales</taxon>
        <taxon>Thermoflexibacteraceae</taxon>
        <taxon>Thermoflexibacter</taxon>
    </lineage>
</organism>
<dbReference type="InterPro" id="IPR001610">
    <property type="entry name" value="PAC"/>
</dbReference>
<dbReference type="FunFam" id="3.30.450.20:FF:000060">
    <property type="entry name" value="Sensor protein FixL"/>
    <property type="match status" value="2"/>
</dbReference>
<feature type="domain" description="PAS" evidence="11">
    <location>
        <begin position="810"/>
        <end position="872"/>
    </location>
</feature>
<dbReference type="Pfam" id="PF00015">
    <property type="entry name" value="MCPsignal"/>
    <property type="match status" value="1"/>
</dbReference>
<dbReference type="GO" id="GO:0007165">
    <property type="term" value="P:signal transduction"/>
    <property type="evidence" value="ECO:0007669"/>
    <property type="project" value="UniProtKB-KW"/>
</dbReference>
<keyword evidence="3" id="KW-0418">Kinase</keyword>
<evidence type="ECO:0000256" key="9">
    <source>
        <dbReference type="SAM" id="Coils"/>
    </source>
</evidence>
<dbReference type="InterPro" id="IPR013767">
    <property type="entry name" value="PAS_fold"/>
</dbReference>
<dbReference type="Pfam" id="PF13426">
    <property type="entry name" value="PAS_9"/>
    <property type="match status" value="1"/>
</dbReference>
<evidence type="ECO:0000259" key="13">
    <source>
        <dbReference type="PROSITE" id="PS50885"/>
    </source>
</evidence>
<dbReference type="PROSITE" id="PS50112">
    <property type="entry name" value="PAS"/>
    <property type="match status" value="4"/>
</dbReference>
<evidence type="ECO:0000256" key="1">
    <source>
        <dbReference type="ARBA" id="ARBA00022679"/>
    </source>
</evidence>
<dbReference type="OrthoDB" id="1123498at2"/>
<evidence type="ECO:0000259" key="10">
    <source>
        <dbReference type="PROSITE" id="PS50111"/>
    </source>
</evidence>
<evidence type="ECO:0000256" key="7">
    <source>
        <dbReference type="ARBA" id="ARBA00070616"/>
    </source>
</evidence>
<dbReference type="GO" id="GO:0006355">
    <property type="term" value="P:regulation of DNA-templated transcription"/>
    <property type="evidence" value="ECO:0007669"/>
    <property type="project" value="InterPro"/>
</dbReference>
<keyword evidence="4" id="KW-0067">ATP-binding</keyword>
<dbReference type="EMBL" id="FONY01000035">
    <property type="protein sequence ID" value="SFF44864.1"/>
    <property type="molecule type" value="Genomic_DNA"/>
</dbReference>
<dbReference type="InterPro" id="IPR035965">
    <property type="entry name" value="PAS-like_dom_sf"/>
</dbReference>
<dbReference type="InterPro" id="IPR000700">
    <property type="entry name" value="PAS-assoc_C"/>
</dbReference>
<dbReference type="CDD" id="cd00130">
    <property type="entry name" value="PAS"/>
    <property type="match status" value="6"/>
</dbReference>
<evidence type="ECO:0000256" key="6">
    <source>
        <dbReference type="ARBA" id="ARBA00059827"/>
    </source>
</evidence>
<evidence type="ECO:0000259" key="12">
    <source>
        <dbReference type="PROSITE" id="PS50113"/>
    </source>
</evidence>
<dbReference type="PROSITE" id="PS50111">
    <property type="entry name" value="CHEMOTAXIS_TRANSDUC_2"/>
    <property type="match status" value="1"/>
</dbReference>
<evidence type="ECO:0000259" key="11">
    <source>
        <dbReference type="PROSITE" id="PS50112"/>
    </source>
</evidence>
<feature type="domain" description="PAC" evidence="12">
    <location>
        <begin position="424"/>
        <end position="476"/>
    </location>
</feature>
<feature type="domain" description="PAS" evidence="11">
    <location>
        <begin position="33"/>
        <end position="119"/>
    </location>
</feature>
<dbReference type="InterPro" id="IPR013655">
    <property type="entry name" value="PAS_fold_3"/>
</dbReference>
<sequence>MNELNENFFFSSEEEKQKQIKQLPIHEQLKSLNISDCEQLLESSQEPVVIIDPFERIIFYNRAAAHLWGYAKEEALGSSVSALVQSDWEDKEKGFIVNYLSPKENFSEGKEAEAVLKRGGYVPIRIKVVETQQDGKPALAIFAKNISREKQLMSEKEEYKEELQQNLEQLEQVHQSYQQKIANYEEQIKQIRAENQHQIEELQATEEELRQNMEELTSTQEQLRIRDIELTGQMNAINNSFAFVEFDTQGYILKANDLFLDMMGYTLDEVKNTHHRIFIDSIYAQSEEYKQFWTDLRAGKHISGTFKRLTKKGEDVWISGSYTPVFDEKGQVSRIIKIAINVTQERLRNNDVQSQLEAINRTNAVIEFDLEGNLKKVNPIFTEIFKYEAHEIEGKHHSLLVTEEEKYSTEYRQFWLKLRKGEALNGEFKRIDKNGNTVWIQGTYTPILDLNGLPYKIVKYAKDITKQKELEQTIQEQLAKAQASEEELRQNLEELEATQDNLRQTMEKMFEAQEQLKVSERLVAETAKRFESVLENCNDAVVTSDQYGKIEFFNKAAEALWGYSKEEIIGKNVRILMPEEHSRNHDSYMSNYLQTHQAKVIGIGRRLEAITKSGETVPIHLTITEATMGENPLFTAFIRNIRAEVENENKRKKAEESVIKTIKRYERILEGCYDAVVSANANGVIEFFNKAAEQLWGYNRDEVLGKKIDILMPAVHARQHDTYMQNYMQTGVAKIIGIGREVEALTKTGNTVPILLTIAESQEDNKPTFTAFIKDITKEVELRNQRDATEKTLRENLEMLGATQVKLQEREREMTAQLTAINSAFAFVEFDANCNILNANKIFLDLMGYSLEEVKGKHHQIFVDKAHAESEEYKNHWKKILSGNSQLGNFKRRTKDGKEVWLNATYTPITNEKGEVVKVIKLANDITDFTLSLQAVSKFLNQLKNGNFDTRFEIDESKAQGEIAKMVKDNIELRNTLQSIVKEINRVVDLAGREGILSERLKLTGIEGSWKDLVDSINLLLESIFQPIMEINKVVLGLSMGDLTQKTDIKAQGDIADMINALSIAIKNLNELLKNIETSAKHVAQASDNMLRKAEGMKVNTTEVVTAIQQMADGAQEQAARTDESSRLVENILKSSNEMASKATIIDRAAEMGQRSCEDGLKIIKSVVENMNEIAKSANFTSTSIATLSNRSEEISRTLNVITEIAFQTNLLALNASIEAARAGDAGRGFQVVAEEIKKLAEDSRRSATEIEKVIRDVQKDVALSNKAIEKMQVNVENGNKATLEAQNVFDEINKNSTQNLVLSKEILLATQEQKEAISVVVKNIEKIVVVSEQTATGTQEIASSSIQLNNTVGDVTATSKDLANIAQQLKEGVSKFKLN</sequence>
<feature type="domain" description="PAS" evidence="11">
    <location>
        <begin position="661"/>
        <end position="731"/>
    </location>
</feature>
<evidence type="ECO:0000256" key="2">
    <source>
        <dbReference type="ARBA" id="ARBA00022741"/>
    </source>
</evidence>
<dbReference type="InterPro" id="IPR004089">
    <property type="entry name" value="MCPsignal_dom"/>
</dbReference>
<evidence type="ECO:0000256" key="4">
    <source>
        <dbReference type="ARBA" id="ARBA00022840"/>
    </source>
</evidence>
<evidence type="ECO:0000313" key="15">
    <source>
        <dbReference type="Proteomes" id="UP000199513"/>
    </source>
</evidence>
<dbReference type="SUPFAM" id="SSF58104">
    <property type="entry name" value="Methyl-accepting chemotaxis protein (MCP) signaling domain"/>
    <property type="match status" value="1"/>
</dbReference>
<feature type="coiled-coil region" evidence="9">
    <location>
        <begin position="146"/>
        <end position="226"/>
    </location>
</feature>
<keyword evidence="9" id="KW-0175">Coiled coil</keyword>
<dbReference type="CDD" id="cd11386">
    <property type="entry name" value="MCP_signal"/>
    <property type="match status" value="1"/>
</dbReference>
<dbReference type="PANTHER" id="PTHR24422:SF10">
    <property type="entry name" value="CHEMOTAXIS PROTEIN METHYLTRANSFERASE 2"/>
    <property type="match status" value="1"/>
</dbReference>
<feature type="coiled-coil region" evidence="9">
    <location>
        <begin position="1059"/>
        <end position="1086"/>
    </location>
</feature>
<protein>
    <recommendedName>
        <fullName evidence="7">Sensor protein FixL</fullName>
    </recommendedName>
</protein>
<feature type="domain" description="PAS" evidence="11">
    <location>
        <begin position="526"/>
        <end position="596"/>
    </location>
</feature>
<accession>A0A1I2IRH5</accession>
<dbReference type="Pfam" id="PF08448">
    <property type="entry name" value="PAS_4"/>
    <property type="match status" value="1"/>
</dbReference>
<dbReference type="Pfam" id="PF08447">
    <property type="entry name" value="PAS_3"/>
    <property type="match status" value="2"/>
</dbReference>
<comment type="function">
    <text evidence="6">Putative oxygen sensor; modulates the activity of FixJ, a transcriptional activator of nitrogen fixation fixK gene. FixL probably acts as a kinase that phosphorylates FixJ.</text>
</comment>
<dbReference type="InterPro" id="IPR003660">
    <property type="entry name" value="HAMP_dom"/>
</dbReference>
<dbReference type="GO" id="GO:0016020">
    <property type="term" value="C:membrane"/>
    <property type="evidence" value="ECO:0007669"/>
    <property type="project" value="InterPro"/>
</dbReference>
<evidence type="ECO:0000256" key="8">
    <source>
        <dbReference type="PROSITE-ProRule" id="PRU00284"/>
    </source>
</evidence>
<keyword evidence="8" id="KW-0807">Transducer</keyword>
<feature type="domain" description="HAMP" evidence="13">
    <location>
        <begin position="1022"/>
        <end position="1074"/>
    </location>
</feature>
<keyword evidence="15" id="KW-1185">Reference proteome</keyword>
<dbReference type="NCBIfam" id="TIGR00229">
    <property type="entry name" value="sensory_box"/>
    <property type="match status" value="6"/>
</dbReference>
<keyword evidence="2" id="KW-0547">Nucleotide-binding</keyword>
<dbReference type="Gene3D" id="1.20.120.1530">
    <property type="match status" value="1"/>
</dbReference>
<comment type="similarity">
    <text evidence="5">Belongs to the methyl-accepting chemotaxis (MCP) protein family.</text>
</comment>
<dbReference type="SUPFAM" id="SSF55785">
    <property type="entry name" value="PYP-like sensor domain (PAS domain)"/>
    <property type="match status" value="6"/>
</dbReference>
<dbReference type="SMART" id="SM00086">
    <property type="entry name" value="PAC"/>
    <property type="match status" value="3"/>
</dbReference>
<dbReference type="InterPro" id="IPR013656">
    <property type="entry name" value="PAS_4"/>
</dbReference>
<dbReference type="RefSeq" id="WP_091548708.1">
    <property type="nucleotide sequence ID" value="NZ_FONY01000035.1"/>
</dbReference>
<dbReference type="Gene3D" id="1.10.287.950">
    <property type="entry name" value="Methyl-accepting chemotaxis protein"/>
    <property type="match status" value="1"/>
</dbReference>
<dbReference type="PROSITE" id="PS50885">
    <property type="entry name" value="HAMP"/>
    <property type="match status" value="1"/>
</dbReference>
<keyword evidence="1" id="KW-0808">Transferase</keyword>
<feature type="coiled-coil region" evidence="9">
    <location>
        <begin position="467"/>
        <end position="515"/>
    </location>
</feature>
<dbReference type="PROSITE" id="PS50113">
    <property type="entry name" value="PAC"/>
    <property type="match status" value="3"/>
</dbReference>
<dbReference type="PANTHER" id="PTHR24422">
    <property type="entry name" value="CHEMOTAXIS PROTEIN METHYLTRANSFERASE"/>
    <property type="match status" value="1"/>
</dbReference>
<evidence type="ECO:0000313" key="14">
    <source>
        <dbReference type="EMBL" id="SFF44864.1"/>
    </source>
</evidence>
<feature type="domain" description="PAC" evidence="12">
    <location>
        <begin position="300"/>
        <end position="354"/>
    </location>
</feature>
<evidence type="ECO:0000256" key="3">
    <source>
        <dbReference type="ARBA" id="ARBA00022777"/>
    </source>
</evidence>
<feature type="domain" description="Methyl-accepting transducer" evidence="10">
    <location>
        <begin position="1093"/>
        <end position="1329"/>
    </location>
</feature>
<dbReference type="InterPro" id="IPR000014">
    <property type="entry name" value="PAS"/>
</dbReference>
<evidence type="ECO:0000256" key="5">
    <source>
        <dbReference type="ARBA" id="ARBA00029447"/>
    </source>
</evidence>
<dbReference type="STRING" id="1003.SAMN04488541_103540"/>
<dbReference type="Gene3D" id="3.30.450.20">
    <property type="entry name" value="PAS domain"/>
    <property type="match status" value="6"/>
</dbReference>
<reference evidence="14 15" key="1">
    <citation type="submission" date="2016-10" db="EMBL/GenBank/DDBJ databases">
        <authorList>
            <person name="de Groot N.N."/>
        </authorList>
    </citation>
    <scope>NUCLEOTIDE SEQUENCE [LARGE SCALE GENOMIC DNA]</scope>
    <source>
        <strain>GEY</strain>
        <strain evidence="15">DSM 9560</strain>
    </source>
</reference>
<feature type="domain" description="PAC" evidence="12">
    <location>
        <begin position="886"/>
        <end position="938"/>
    </location>
</feature>
<dbReference type="Proteomes" id="UP000199513">
    <property type="component" value="Unassembled WGS sequence"/>
</dbReference>
<dbReference type="Pfam" id="PF18947">
    <property type="entry name" value="HAMP_2"/>
    <property type="match status" value="1"/>
</dbReference>
<dbReference type="SMART" id="SM00091">
    <property type="entry name" value="PAS"/>
    <property type="match status" value="6"/>
</dbReference>
<gene>
    <name evidence="14" type="ORF">SAMN04488541_103540</name>
</gene>
<name>A0A1I2IRH5_9BACT</name>
<dbReference type="GO" id="GO:0005524">
    <property type="term" value="F:ATP binding"/>
    <property type="evidence" value="ECO:0007669"/>
    <property type="project" value="UniProtKB-KW"/>
</dbReference>
<dbReference type="Pfam" id="PF00989">
    <property type="entry name" value="PAS"/>
    <property type="match status" value="2"/>
</dbReference>
<dbReference type="SMART" id="SM00283">
    <property type="entry name" value="MA"/>
    <property type="match status" value="1"/>
</dbReference>